<dbReference type="AlphaFoldDB" id="A0A6H1TRG2"/>
<dbReference type="GO" id="GO:0016757">
    <property type="term" value="F:glycosyltransferase activity"/>
    <property type="evidence" value="ECO:0007669"/>
    <property type="project" value="InterPro"/>
</dbReference>
<organism evidence="3 4">
    <name type="scientific">Oxynema aestuarii AP17</name>
    <dbReference type="NCBI Taxonomy" id="2064643"/>
    <lineage>
        <taxon>Bacteria</taxon>
        <taxon>Bacillati</taxon>
        <taxon>Cyanobacteriota</taxon>
        <taxon>Cyanophyceae</taxon>
        <taxon>Oscillatoriophycideae</taxon>
        <taxon>Oscillatoriales</taxon>
        <taxon>Oscillatoriaceae</taxon>
        <taxon>Oxynema</taxon>
        <taxon>Oxynema aestuarii</taxon>
    </lineage>
</organism>
<evidence type="ECO:0000313" key="4">
    <source>
        <dbReference type="Proteomes" id="UP000500857"/>
    </source>
</evidence>
<dbReference type="RefSeq" id="WP_168567340.1">
    <property type="nucleotide sequence ID" value="NZ_CP051167.1"/>
</dbReference>
<dbReference type="Pfam" id="PF00534">
    <property type="entry name" value="Glycos_transf_1"/>
    <property type="match status" value="1"/>
</dbReference>
<proteinExistence type="predicted"/>
<dbReference type="Proteomes" id="UP000500857">
    <property type="component" value="Chromosome"/>
</dbReference>
<keyword evidence="3" id="KW-0808">Transferase</keyword>
<dbReference type="CDD" id="cd03801">
    <property type="entry name" value="GT4_PimA-like"/>
    <property type="match status" value="1"/>
</dbReference>
<evidence type="ECO:0000259" key="1">
    <source>
        <dbReference type="Pfam" id="PF00534"/>
    </source>
</evidence>
<gene>
    <name evidence="3" type="ORF">HCG48_00085</name>
</gene>
<sequence length="371" mass="42549">MKFKRIVATGEPGFLYRRQYLFQALSPHFDRFDTLPCGEFYSLELLDRIANFLFKVAYRFSVSQADRWFQKNPRAYRIKSRNAERKIRQLQPPPDLVFHVFGLFAPFWDSFEIPYTLYLDYTMALAAQNWPQWAPFSTPEALAAWMACERQTYRRAYRIFAISQRVKSSLIEDYGIEGDRIIVVGSAPNFNEPYELEKPLGSQQILFNASDFKRKGGDLVLAAFPQVKKALPNATLTIVGRQLNLPLSEGVSNPGRIGSREAMRELFVRSDLVLSPSYCDPFPIFVMEAMSHGVPCIVSNRDGMPEIVNDRDNGRVLPIQDPELLAEYIIEVLGNLKQLKRYSQAAKQTIKTRLNWPTIADKMLLALSETP</sequence>
<dbReference type="InterPro" id="IPR028098">
    <property type="entry name" value="Glyco_trans_4-like_N"/>
</dbReference>
<feature type="domain" description="Glycosyltransferase subfamily 4-like N-terminal" evidence="2">
    <location>
        <begin position="64"/>
        <end position="184"/>
    </location>
</feature>
<dbReference type="Gene3D" id="3.40.50.2000">
    <property type="entry name" value="Glycogen Phosphorylase B"/>
    <property type="match status" value="2"/>
</dbReference>
<dbReference type="SUPFAM" id="SSF53756">
    <property type="entry name" value="UDP-Glycosyltransferase/glycogen phosphorylase"/>
    <property type="match status" value="1"/>
</dbReference>
<name>A0A6H1TRG2_9CYAN</name>
<feature type="domain" description="Glycosyl transferase family 1" evidence="1">
    <location>
        <begin position="195"/>
        <end position="348"/>
    </location>
</feature>
<dbReference type="EMBL" id="CP051167">
    <property type="protein sequence ID" value="QIZ69182.1"/>
    <property type="molecule type" value="Genomic_DNA"/>
</dbReference>
<accession>A0A6H1TRG2</accession>
<dbReference type="PANTHER" id="PTHR12526">
    <property type="entry name" value="GLYCOSYLTRANSFERASE"/>
    <property type="match status" value="1"/>
</dbReference>
<keyword evidence="4" id="KW-1185">Reference proteome</keyword>
<protein>
    <submittedName>
        <fullName evidence="3">Glycosyltransferase family 4 protein</fullName>
    </submittedName>
</protein>
<dbReference type="Pfam" id="PF13439">
    <property type="entry name" value="Glyco_transf_4"/>
    <property type="match status" value="1"/>
</dbReference>
<evidence type="ECO:0000313" key="3">
    <source>
        <dbReference type="EMBL" id="QIZ69182.1"/>
    </source>
</evidence>
<reference evidence="3 4" key="1">
    <citation type="submission" date="2020-04" db="EMBL/GenBank/DDBJ databases">
        <authorList>
            <person name="Basu S."/>
            <person name="Maruthanayagam V."/>
            <person name="Chakraborty S."/>
            <person name="Pramanik A."/>
            <person name="Mukherjee J."/>
            <person name="Brink B."/>
        </authorList>
    </citation>
    <scope>NUCLEOTIDE SEQUENCE [LARGE SCALE GENOMIC DNA]</scope>
    <source>
        <strain evidence="3 4">AP17</strain>
    </source>
</reference>
<dbReference type="InterPro" id="IPR001296">
    <property type="entry name" value="Glyco_trans_1"/>
</dbReference>
<evidence type="ECO:0000259" key="2">
    <source>
        <dbReference type="Pfam" id="PF13439"/>
    </source>
</evidence>
<dbReference type="PANTHER" id="PTHR12526:SF630">
    <property type="entry name" value="GLYCOSYLTRANSFERASE"/>
    <property type="match status" value="1"/>
</dbReference>
<dbReference type="KEGG" id="oxy:HCG48_00085"/>